<protein>
    <submittedName>
        <fullName evidence="1">Uncharacterized protein</fullName>
    </submittedName>
</protein>
<sequence length="212" mass="24682">MFYLVLQLSEWVLCKIYKKQTDNSHGVEEVGSIMNPNEVTEEPNVTPDTLLPKRRRVPDTCDEIKFSNCPEQVDVKQANGHLDTHFQMAAPVEIPQSSNEFKTNRMEFAHTLVNQGVFYNNDSSPYPIPMQPTNTLLTFFLSKYNIHIRMHQSTPHGKGDIHTFYRPRWHDTMKCEHVAHRKLDVAPRRFVTWHFQNQQLHLTLVNAAQSVI</sequence>
<gene>
    <name evidence="1" type="ORF">LSALG_LOCUS40679</name>
</gene>
<accession>A0AA36A0B4</accession>
<evidence type="ECO:0000313" key="1">
    <source>
        <dbReference type="EMBL" id="CAI9302181.1"/>
    </source>
</evidence>
<name>A0AA36A0B4_LACSI</name>
<keyword evidence="2" id="KW-1185">Reference proteome</keyword>
<dbReference type="Proteomes" id="UP001177003">
    <property type="component" value="Chromosome 9"/>
</dbReference>
<evidence type="ECO:0000313" key="2">
    <source>
        <dbReference type="Proteomes" id="UP001177003"/>
    </source>
</evidence>
<dbReference type="EMBL" id="OX465085">
    <property type="protein sequence ID" value="CAI9302181.1"/>
    <property type="molecule type" value="Genomic_DNA"/>
</dbReference>
<reference evidence="1" key="1">
    <citation type="submission" date="2023-04" db="EMBL/GenBank/DDBJ databases">
        <authorList>
            <person name="Vijverberg K."/>
            <person name="Xiong W."/>
            <person name="Schranz E."/>
        </authorList>
    </citation>
    <scope>NUCLEOTIDE SEQUENCE</scope>
</reference>
<dbReference type="AlphaFoldDB" id="A0AA36A0B4"/>
<organism evidence="1 2">
    <name type="scientific">Lactuca saligna</name>
    <name type="common">Willowleaf lettuce</name>
    <dbReference type="NCBI Taxonomy" id="75948"/>
    <lineage>
        <taxon>Eukaryota</taxon>
        <taxon>Viridiplantae</taxon>
        <taxon>Streptophyta</taxon>
        <taxon>Embryophyta</taxon>
        <taxon>Tracheophyta</taxon>
        <taxon>Spermatophyta</taxon>
        <taxon>Magnoliopsida</taxon>
        <taxon>eudicotyledons</taxon>
        <taxon>Gunneridae</taxon>
        <taxon>Pentapetalae</taxon>
        <taxon>asterids</taxon>
        <taxon>campanulids</taxon>
        <taxon>Asterales</taxon>
        <taxon>Asteraceae</taxon>
        <taxon>Cichorioideae</taxon>
        <taxon>Cichorieae</taxon>
        <taxon>Lactucinae</taxon>
        <taxon>Lactuca</taxon>
    </lineage>
</organism>
<proteinExistence type="predicted"/>